<dbReference type="EMBL" id="RWGY01000476">
    <property type="protein sequence ID" value="TVU01200.1"/>
    <property type="molecule type" value="Genomic_DNA"/>
</dbReference>
<keyword evidence="4" id="KW-1185">Reference proteome</keyword>
<dbReference type="Proteomes" id="UP000324897">
    <property type="component" value="Unassembled WGS sequence"/>
</dbReference>
<evidence type="ECO:0000313" key="4">
    <source>
        <dbReference type="Proteomes" id="UP000324897"/>
    </source>
</evidence>
<evidence type="ECO:0000259" key="2">
    <source>
        <dbReference type="Pfam" id="PF23635"/>
    </source>
</evidence>
<name>A0A5J9SQE4_9POAL</name>
<dbReference type="InterPro" id="IPR056594">
    <property type="entry name" value="AT5G49610-like_b-prop"/>
</dbReference>
<protein>
    <submittedName>
        <fullName evidence="3">Uncharacterized protein</fullName>
    </submittedName>
</protein>
<dbReference type="Pfam" id="PF00646">
    <property type="entry name" value="F-box"/>
    <property type="match status" value="1"/>
</dbReference>
<accession>A0A5J9SQE4</accession>
<feature type="non-terminal residue" evidence="3">
    <location>
        <position position="1"/>
    </location>
</feature>
<dbReference type="AlphaFoldDB" id="A0A5J9SQE4"/>
<gene>
    <name evidence="3" type="ORF">EJB05_53359</name>
</gene>
<feature type="domain" description="F-box" evidence="1">
    <location>
        <begin position="8"/>
        <end position="46"/>
    </location>
</feature>
<dbReference type="Gramene" id="TVU01200">
    <property type="protein sequence ID" value="TVU01200"/>
    <property type="gene ID" value="EJB05_53359"/>
</dbReference>
<dbReference type="PANTHER" id="PTHR32133">
    <property type="entry name" value="OS07G0120400 PROTEIN"/>
    <property type="match status" value="1"/>
</dbReference>
<dbReference type="InterPro" id="IPR036047">
    <property type="entry name" value="F-box-like_dom_sf"/>
</dbReference>
<dbReference type="SUPFAM" id="SSF50965">
    <property type="entry name" value="Galactose oxidase, central domain"/>
    <property type="match status" value="1"/>
</dbReference>
<dbReference type="Gene3D" id="1.20.1280.50">
    <property type="match status" value="1"/>
</dbReference>
<proteinExistence type="predicted"/>
<sequence>MEAGQLMDDLVEEILLRFPPEDPASLVRAALVCKGWHRLISNPNFGRMFREFHHRTIPMLGLICNLENVDASSSEDHFVSCFVPTSACCQLCGRFVPKSSSSQLRPGCRSGWRALDARHGRVLLHTFPYGSTKTMVVWNPITNEQLKLPKLPQDPNAYRWGWSATVLCALGSDCNHLDCHRGPFHVVFVGYCSIKGMFTRVYSSKSGAWCELASAKNIHGCLRTKPTVLMGNALYFRFYDRMILKYDLSSREMCIILFPATINLQEFVLTTSGDFCFGLAAVEGSKLYLWSKKASPANGDDRWARSRVVELKTILPDRALSTSPSLCGFAEAVGVIILRTDDGFFTINLKSGQVMKIEHDGIDEVTSTTLFHTQASTLHKFRDLSSSEYVSPKAEPHCDVL</sequence>
<evidence type="ECO:0000313" key="3">
    <source>
        <dbReference type="EMBL" id="TVU01200.1"/>
    </source>
</evidence>
<dbReference type="InterPro" id="IPR001810">
    <property type="entry name" value="F-box_dom"/>
</dbReference>
<dbReference type="PANTHER" id="PTHR32133:SF386">
    <property type="entry name" value="F-BOX DOMAIN-CONTAINING PROTEIN"/>
    <property type="match status" value="1"/>
</dbReference>
<dbReference type="InterPro" id="IPR011043">
    <property type="entry name" value="Gal_Oxase/kelch_b-propeller"/>
</dbReference>
<comment type="caution">
    <text evidence="3">The sequence shown here is derived from an EMBL/GenBank/DDBJ whole genome shotgun (WGS) entry which is preliminary data.</text>
</comment>
<evidence type="ECO:0000259" key="1">
    <source>
        <dbReference type="Pfam" id="PF00646"/>
    </source>
</evidence>
<dbReference type="OrthoDB" id="686044at2759"/>
<feature type="domain" description="F-box protein AT5G49610-like beta-propeller" evidence="2">
    <location>
        <begin position="115"/>
        <end position="321"/>
    </location>
</feature>
<dbReference type="SUPFAM" id="SSF81383">
    <property type="entry name" value="F-box domain"/>
    <property type="match status" value="1"/>
</dbReference>
<reference evidence="3 4" key="1">
    <citation type="journal article" date="2019" name="Sci. Rep.">
        <title>A high-quality genome of Eragrostis curvula grass provides insights into Poaceae evolution and supports new strategies to enhance forage quality.</title>
        <authorList>
            <person name="Carballo J."/>
            <person name="Santos B.A.C.M."/>
            <person name="Zappacosta D."/>
            <person name="Garbus I."/>
            <person name="Selva J.P."/>
            <person name="Gallo C.A."/>
            <person name="Diaz A."/>
            <person name="Albertini E."/>
            <person name="Caccamo M."/>
            <person name="Echenique V."/>
        </authorList>
    </citation>
    <scope>NUCLEOTIDE SEQUENCE [LARGE SCALE GENOMIC DNA]</scope>
    <source>
        <strain evidence="4">cv. Victoria</strain>
        <tissue evidence="3">Leaf</tissue>
    </source>
</reference>
<dbReference type="Pfam" id="PF23635">
    <property type="entry name" value="Beta-prop_AT5G49610-like"/>
    <property type="match status" value="1"/>
</dbReference>
<organism evidence="3 4">
    <name type="scientific">Eragrostis curvula</name>
    <name type="common">weeping love grass</name>
    <dbReference type="NCBI Taxonomy" id="38414"/>
    <lineage>
        <taxon>Eukaryota</taxon>
        <taxon>Viridiplantae</taxon>
        <taxon>Streptophyta</taxon>
        <taxon>Embryophyta</taxon>
        <taxon>Tracheophyta</taxon>
        <taxon>Spermatophyta</taxon>
        <taxon>Magnoliopsida</taxon>
        <taxon>Liliopsida</taxon>
        <taxon>Poales</taxon>
        <taxon>Poaceae</taxon>
        <taxon>PACMAD clade</taxon>
        <taxon>Chloridoideae</taxon>
        <taxon>Eragrostideae</taxon>
        <taxon>Eragrostidinae</taxon>
        <taxon>Eragrostis</taxon>
    </lineage>
</organism>